<proteinExistence type="predicted"/>
<keyword evidence="1" id="KW-1133">Transmembrane helix</keyword>
<keyword evidence="3" id="KW-1185">Reference proteome</keyword>
<feature type="transmembrane region" description="Helical" evidence="1">
    <location>
        <begin position="21"/>
        <end position="43"/>
    </location>
</feature>
<gene>
    <name evidence="2" type="ORF">MF672_021235</name>
</gene>
<keyword evidence="1" id="KW-0472">Membrane</keyword>
<evidence type="ECO:0000313" key="2">
    <source>
        <dbReference type="EMBL" id="MCK2216306.1"/>
    </source>
</evidence>
<sequence length="156" mass="16341">MNLATSLEESARERLAQQVALAGLAGAVLPLAYAGWTLLLFALGGDAAPPASPGVAEPGWWATLVLAWPLLHLLRVRPAWPVALAAPVFLLPVRVLVGDLVGVAILLAGVFAYPFAVLATARGVEWWRRGLVLGLYVALCAFLALMPGSAVSLRLA</sequence>
<keyword evidence="1" id="KW-0812">Transmembrane</keyword>
<protein>
    <recommendedName>
        <fullName evidence="4">Sensor histidine kinase</fullName>
    </recommendedName>
</protein>
<feature type="transmembrane region" description="Helical" evidence="1">
    <location>
        <begin position="88"/>
        <end position="113"/>
    </location>
</feature>
<comment type="caution">
    <text evidence="2">The sequence shown here is derived from an EMBL/GenBank/DDBJ whole genome shotgun (WGS) entry which is preliminary data.</text>
</comment>
<organism evidence="2 3">
    <name type="scientific">Actinomadura luzonensis</name>
    <dbReference type="NCBI Taxonomy" id="2805427"/>
    <lineage>
        <taxon>Bacteria</taxon>
        <taxon>Bacillati</taxon>
        <taxon>Actinomycetota</taxon>
        <taxon>Actinomycetes</taxon>
        <taxon>Streptosporangiales</taxon>
        <taxon>Thermomonosporaceae</taxon>
        <taxon>Actinomadura</taxon>
    </lineage>
</organism>
<dbReference type="Proteomes" id="UP001317259">
    <property type="component" value="Unassembled WGS sequence"/>
</dbReference>
<evidence type="ECO:0008006" key="4">
    <source>
        <dbReference type="Google" id="ProtNLM"/>
    </source>
</evidence>
<dbReference type="EMBL" id="JAKRKC020000001">
    <property type="protein sequence ID" value="MCK2216306.1"/>
    <property type="molecule type" value="Genomic_DNA"/>
</dbReference>
<feature type="transmembrane region" description="Helical" evidence="1">
    <location>
        <begin position="133"/>
        <end position="153"/>
    </location>
</feature>
<accession>A0ABT0FVE9</accession>
<reference evidence="2 3" key="1">
    <citation type="submission" date="2022-04" db="EMBL/GenBank/DDBJ databases">
        <title>Genome draft of Actinomadura sp. ATCC 31491.</title>
        <authorList>
            <person name="Shi X."/>
            <person name="Du Y."/>
        </authorList>
    </citation>
    <scope>NUCLEOTIDE SEQUENCE [LARGE SCALE GENOMIC DNA]</scope>
    <source>
        <strain evidence="2 3">ATCC 31491</strain>
    </source>
</reference>
<name>A0ABT0FVE9_9ACTN</name>
<evidence type="ECO:0000313" key="3">
    <source>
        <dbReference type="Proteomes" id="UP001317259"/>
    </source>
</evidence>
<dbReference type="RefSeq" id="WP_242383000.1">
    <property type="nucleotide sequence ID" value="NZ_JAKRKC020000001.1"/>
</dbReference>
<evidence type="ECO:0000256" key="1">
    <source>
        <dbReference type="SAM" id="Phobius"/>
    </source>
</evidence>